<organism evidence="8 9">
    <name type="scientific">Ralstonia soli</name>
    <dbReference type="NCBI Taxonomy" id="2953896"/>
    <lineage>
        <taxon>Bacteria</taxon>
        <taxon>Pseudomonadati</taxon>
        <taxon>Pseudomonadota</taxon>
        <taxon>Betaproteobacteria</taxon>
        <taxon>Burkholderiales</taxon>
        <taxon>Burkholderiaceae</taxon>
        <taxon>Ralstonia</taxon>
    </lineage>
</organism>
<keyword evidence="9" id="KW-1185">Reference proteome</keyword>
<dbReference type="InterPro" id="IPR011701">
    <property type="entry name" value="MFS"/>
</dbReference>
<feature type="transmembrane region" description="Helical" evidence="6">
    <location>
        <begin position="12"/>
        <end position="29"/>
    </location>
</feature>
<sequence>MQESRAARSVWTQWGLVVTLTVITMLAQIDKNILVLMVGPIQREFGVGDVQVSFLIGAAFAVANIVVGMPAGWLADRFDRRVIIASGVLIWSVAVAANAAMASFIGLVAARIIVGGAEALIPPSSYSLIRDGIDDTRRARALSVYTMALILGTGLSLVLGGPMMGAIQAANWHALPVIGHVAPWQMTLFLIGMLGFPIGLLIFLNVDPGRSGSDASADAAHRGEGLRDIAHLLWKQRSLFGPLLLFVIANAVITYGLAAWMPTVAARRFALDMKVFGLTQGALMLTAGPLGLWLAGIAMQRKKVPAPLPRVAWIGLFASFAVAVLTVSLVLATSLRAFWIADAMVVLCSWTFMSVTSVIVARTAPTQSVGLVMAIVLVLNGLIGQGFSPTLIALVGRHLFNGAAQALPNAMAVVFAVAGLLACVAATALRRELRRNGNLSTAAQISVSV</sequence>
<accession>A0ABT1ANN5</accession>
<evidence type="ECO:0000256" key="4">
    <source>
        <dbReference type="ARBA" id="ARBA00022989"/>
    </source>
</evidence>
<feature type="transmembrane region" description="Helical" evidence="6">
    <location>
        <begin position="52"/>
        <end position="75"/>
    </location>
</feature>
<proteinExistence type="predicted"/>
<comment type="subcellular location">
    <subcellularLocation>
        <location evidence="1">Membrane</location>
        <topology evidence="1">Multi-pass membrane protein</topology>
    </subcellularLocation>
</comment>
<keyword evidence="5 6" id="KW-0472">Membrane</keyword>
<evidence type="ECO:0000313" key="9">
    <source>
        <dbReference type="Proteomes" id="UP001162811"/>
    </source>
</evidence>
<dbReference type="PROSITE" id="PS50850">
    <property type="entry name" value="MFS"/>
    <property type="match status" value="1"/>
</dbReference>
<protein>
    <submittedName>
        <fullName evidence="8">MFS transporter</fullName>
    </submittedName>
</protein>
<dbReference type="Gene3D" id="1.20.1250.20">
    <property type="entry name" value="MFS general substrate transporter like domains"/>
    <property type="match status" value="1"/>
</dbReference>
<dbReference type="SUPFAM" id="SSF103473">
    <property type="entry name" value="MFS general substrate transporter"/>
    <property type="match status" value="1"/>
</dbReference>
<keyword evidence="4 6" id="KW-1133">Transmembrane helix</keyword>
<evidence type="ECO:0000256" key="2">
    <source>
        <dbReference type="ARBA" id="ARBA00022448"/>
    </source>
</evidence>
<evidence type="ECO:0000313" key="8">
    <source>
        <dbReference type="EMBL" id="MCO5399707.1"/>
    </source>
</evidence>
<dbReference type="PANTHER" id="PTHR23505:SF79">
    <property type="entry name" value="PROTEIN SPINSTER"/>
    <property type="match status" value="1"/>
</dbReference>
<evidence type="ECO:0000256" key="3">
    <source>
        <dbReference type="ARBA" id="ARBA00022692"/>
    </source>
</evidence>
<feature type="transmembrane region" description="Helical" evidence="6">
    <location>
        <begin position="338"/>
        <end position="361"/>
    </location>
</feature>
<dbReference type="Pfam" id="PF07690">
    <property type="entry name" value="MFS_1"/>
    <property type="match status" value="1"/>
</dbReference>
<name>A0ABT1ANN5_9RALS</name>
<reference evidence="8" key="1">
    <citation type="submission" date="2022-06" db="EMBL/GenBank/DDBJ databases">
        <authorList>
            <person name="Lu C.-H."/>
        </authorList>
    </citation>
    <scope>NUCLEOTIDE SEQUENCE</scope>
    <source>
        <strain evidence="8">21MJYT02-11</strain>
    </source>
</reference>
<dbReference type="Proteomes" id="UP001162811">
    <property type="component" value="Unassembled WGS sequence"/>
</dbReference>
<feature type="transmembrane region" description="Helical" evidence="6">
    <location>
        <begin position="82"/>
        <end position="102"/>
    </location>
</feature>
<evidence type="ECO:0000256" key="6">
    <source>
        <dbReference type="SAM" id="Phobius"/>
    </source>
</evidence>
<feature type="transmembrane region" description="Helical" evidence="6">
    <location>
        <begin position="184"/>
        <end position="204"/>
    </location>
</feature>
<feature type="domain" description="Major facilitator superfamily (MFS) profile" evidence="7">
    <location>
        <begin position="16"/>
        <end position="434"/>
    </location>
</feature>
<dbReference type="InterPro" id="IPR044770">
    <property type="entry name" value="MFS_spinster-like"/>
</dbReference>
<dbReference type="PANTHER" id="PTHR23505">
    <property type="entry name" value="SPINSTER"/>
    <property type="match status" value="1"/>
</dbReference>
<feature type="transmembrane region" description="Helical" evidence="6">
    <location>
        <begin position="239"/>
        <end position="261"/>
    </location>
</feature>
<feature type="transmembrane region" description="Helical" evidence="6">
    <location>
        <begin position="281"/>
        <end position="299"/>
    </location>
</feature>
<dbReference type="EMBL" id="JAMXHT010000006">
    <property type="protein sequence ID" value="MCO5399707.1"/>
    <property type="molecule type" value="Genomic_DNA"/>
</dbReference>
<feature type="transmembrane region" description="Helical" evidence="6">
    <location>
        <begin position="141"/>
        <end position="164"/>
    </location>
</feature>
<reference evidence="8" key="2">
    <citation type="journal article" date="2023" name="Front. Microbiol.">
        <title>Ralstonia chuxiongensis sp. nov., Ralstonia mojiangensis sp. nov., and Ralstonia soli sp. nov., isolated from tobacco fields, are three novel species in the family Burkholderiaceae.</title>
        <authorList>
            <person name="Lu C.H."/>
            <person name="Zhang Y.Y."/>
            <person name="Jiang N."/>
            <person name="Chen W."/>
            <person name="Shao X."/>
            <person name="Zhao Z.M."/>
            <person name="Lu W.L."/>
            <person name="Hu X."/>
            <person name="Xi Y.X."/>
            <person name="Zou S.Y."/>
            <person name="Wei Q.J."/>
            <person name="Lin Z.L."/>
            <person name="Gong L."/>
            <person name="Gai X.T."/>
            <person name="Zhang L.Q."/>
            <person name="Li J.Y."/>
            <person name="Jin Y."/>
            <person name="Xia Z.Y."/>
        </authorList>
    </citation>
    <scope>NUCLEOTIDE SEQUENCE</scope>
    <source>
        <strain evidence="8">21MJYT02-11</strain>
    </source>
</reference>
<dbReference type="InterPro" id="IPR036259">
    <property type="entry name" value="MFS_trans_sf"/>
</dbReference>
<feature type="transmembrane region" description="Helical" evidence="6">
    <location>
        <begin position="407"/>
        <end position="429"/>
    </location>
</feature>
<evidence type="ECO:0000256" key="1">
    <source>
        <dbReference type="ARBA" id="ARBA00004141"/>
    </source>
</evidence>
<feature type="transmembrane region" description="Helical" evidence="6">
    <location>
        <begin position="108"/>
        <end position="129"/>
    </location>
</feature>
<evidence type="ECO:0000259" key="7">
    <source>
        <dbReference type="PROSITE" id="PS50850"/>
    </source>
</evidence>
<evidence type="ECO:0000256" key="5">
    <source>
        <dbReference type="ARBA" id="ARBA00023136"/>
    </source>
</evidence>
<dbReference type="InterPro" id="IPR020846">
    <property type="entry name" value="MFS_dom"/>
</dbReference>
<feature type="transmembrane region" description="Helical" evidence="6">
    <location>
        <begin position="311"/>
        <end position="332"/>
    </location>
</feature>
<feature type="transmembrane region" description="Helical" evidence="6">
    <location>
        <begin position="368"/>
        <end position="387"/>
    </location>
</feature>
<keyword evidence="3 6" id="KW-0812">Transmembrane</keyword>
<keyword evidence="2" id="KW-0813">Transport</keyword>
<gene>
    <name evidence="8" type="ORF">NG900_16020</name>
</gene>
<dbReference type="RefSeq" id="WP_252682236.1">
    <property type="nucleotide sequence ID" value="NZ_JAMXHT010000006.1"/>
</dbReference>
<comment type="caution">
    <text evidence="8">The sequence shown here is derived from an EMBL/GenBank/DDBJ whole genome shotgun (WGS) entry which is preliminary data.</text>
</comment>